<dbReference type="GO" id="GO:0030288">
    <property type="term" value="C:outer membrane-bounded periplasmic space"/>
    <property type="evidence" value="ECO:0007669"/>
    <property type="project" value="TreeGrafter"/>
</dbReference>
<dbReference type="PANTHER" id="PTHR30006">
    <property type="entry name" value="THIAMINE-BINDING PERIPLASMIC PROTEIN-RELATED"/>
    <property type="match status" value="1"/>
</dbReference>
<reference evidence="6" key="1">
    <citation type="submission" date="2021-03" db="EMBL/GenBank/DDBJ databases">
        <title>Whole genome shotgun sequence of Actinoplanes auranticolor NBRC 12245.</title>
        <authorList>
            <person name="Komaki H."/>
            <person name="Tamura T."/>
        </authorList>
    </citation>
    <scope>NUCLEOTIDE SEQUENCE</scope>
    <source>
        <strain evidence="6">NBRC 12245</strain>
    </source>
</reference>
<sequence length="351" mass="38554">MKTYRFLTTIALGALLISSCGVGGDSGGGGADEKALTWASTGGQFQEDEKKALQEPFTTKTGTKFTNISPAEQAQVRTMVKAGKTIWDLANMSWIYAGAYCGELFEKLDDPALDRSKFPPGTTGDCFVPTYRYANIFSYNADLYPGEKPTTIKDFFDVKRFPGKRVIYDYPKAGLFEAALVADGVAPEQVYPIDLDRAFKKIDTIKDSLVFAPSYGAIQQMMVDKQASMVLTVTARTIVSAQSGANLVPVWDFNTTDIGALVIPKGAPHKALAQQMLAFVTEPAQSIAYAKLTGTAPARPDVDLNSVGYTEQQKKFNAFLPERGRTLEQDKKWWIENTDALVKRWTSWKVG</sequence>
<evidence type="ECO:0000256" key="3">
    <source>
        <dbReference type="ARBA" id="ARBA00022729"/>
    </source>
</evidence>
<keyword evidence="2" id="KW-0813">Transport</keyword>
<evidence type="ECO:0000313" key="7">
    <source>
        <dbReference type="Proteomes" id="UP000681340"/>
    </source>
</evidence>
<keyword evidence="4" id="KW-0574">Periplasm</keyword>
<protein>
    <submittedName>
        <fullName evidence="6">ABC transporter substrate-binding protein</fullName>
    </submittedName>
</protein>
<dbReference type="GO" id="GO:0015888">
    <property type="term" value="P:thiamine transport"/>
    <property type="evidence" value="ECO:0007669"/>
    <property type="project" value="TreeGrafter"/>
</dbReference>
<evidence type="ECO:0000256" key="1">
    <source>
        <dbReference type="ARBA" id="ARBA00004418"/>
    </source>
</evidence>
<dbReference type="InterPro" id="IPR006059">
    <property type="entry name" value="SBP"/>
</dbReference>
<dbReference type="Proteomes" id="UP000681340">
    <property type="component" value="Unassembled WGS sequence"/>
</dbReference>
<comment type="subcellular location">
    <subcellularLocation>
        <location evidence="1">Periplasm</location>
    </subcellularLocation>
</comment>
<dbReference type="RefSeq" id="WP_212988503.1">
    <property type="nucleotide sequence ID" value="NZ_BAABEA010000019.1"/>
</dbReference>
<proteinExistence type="predicted"/>
<dbReference type="SUPFAM" id="SSF53850">
    <property type="entry name" value="Periplasmic binding protein-like II"/>
    <property type="match status" value="1"/>
</dbReference>
<evidence type="ECO:0000256" key="4">
    <source>
        <dbReference type="ARBA" id="ARBA00022764"/>
    </source>
</evidence>
<keyword evidence="7" id="KW-1185">Reference proteome</keyword>
<dbReference type="PROSITE" id="PS51257">
    <property type="entry name" value="PROKAR_LIPOPROTEIN"/>
    <property type="match status" value="1"/>
</dbReference>
<evidence type="ECO:0000256" key="2">
    <source>
        <dbReference type="ARBA" id="ARBA00022448"/>
    </source>
</evidence>
<accession>A0A919VKQ6</accession>
<dbReference type="GO" id="GO:0030975">
    <property type="term" value="F:thiamine binding"/>
    <property type="evidence" value="ECO:0007669"/>
    <property type="project" value="TreeGrafter"/>
</dbReference>
<evidence type="ECO:0000313" key="6">
    <source>
        <dbReference type="EMBL" id="GIM66842.1"/>
    </source>
</evidence>
<name>A0A919VKQ6_9ACTN</name>
<dbReference type="Gene3D" id="3.40.190.10">
    <property type="entry name" value="Periplasmic binding protein-like II"/>
    <property type="match status" value="2"/>
</dbReference>
<dbReference type="AlphaFoldDB" id="A0A919VKQ6"/>
<comment type="caution">
    <text evidence="6">The sequence shown here is derived from an EMBL/GenBank/DDBJ whole genome shotgun (WGS) entry which is preliminary data.</text>
</comment>
<evidence type="ECO:0000256" key="5">
    <source>
        <dbReference type="SAM" id="SignalP"/>
    </source>
</evidence>
<dbReference type="GO" id="GO:0030976">
    <property type="term" value="F:thiamine pyrophosphate binding"/>
    <property type="evidence" value="ECO:0007669"/>
    <property type="project" value="TreeGrafter"/>
</dbReference>
<dbReference type="EMBL" id="BOQL01000021">
    <property type="protein sequence ID" value="GIM66842.1"/>
    <property type="molecule type" value="Genomic_DNA"/>
</dbReference>
<gene>
    <name evidence="6" type="ORF">Aau02nite_24750</name>
</gene>
<keyword evidence="3 5" id="KW-0732">Signal</keyword>
<feature type="signal peptide" evidence="5">
    <location>
        <begin position="1"/>
        <end position="23"/>
    </location>
</feature>
<dbReference type="PANTHER" id="PTHR30006:SF3">
    <property type="entry name" value="THIAMINE-BINDING PERIPLASMIC PROTEIN"/>
    <property type="match status" value="1"/>
</dbReference>
<organism evidence="6 7">
    <name type="scientific">Actinoplanes auranticolor</name>
    <dbReference type="NCBI Taxonomy" id="47988"/>
    <lineage>
        <taxon>Bacteria</taxon>
        <taxon>Bacillati</taxon>
        <taxon>Actinomycetota</taxon>
        <taxon>Actinomycetes</taxon>
        <taxon>Micromonosporales</taxon>
        <taxon>Micromonosporaceae</taxon>
        <taxon>Actinoplanes</taxon>
    </lineage>
</organism>
<feature type="chain" id="PRO_5039086469" evidence="5">
    <location>
        <begin position="24"/>
        <end position="351"/>
    </location>
</feature>
<dbReference type="Pfam" id="PF13416">
    <property type="entry name" value="SBP_bac_8"/>
    <property type="match status" value="1"/>
</dbReference>